<keyword evidence="3" id="KW-0408">Iron</keyword>
<protein>
    <recommendedName>
        <fullName evidence="5">Cytochrome c domain-containing protein</fullName>
    </recommendedName>
</protein>
<dbReference type="GO" id="GO:0020037">
    <property type="term" value="F:heme binding"/>
    <property type="evidence" value="ECO:0007669"/>
    <property type="project" value="InterPro"/>
</dbReference>
<reference evidence="6" key="1">
    <citation type="submission" date="2018-06" db="EMBL/GenBank/DDBJ databases">
        <authorList>
            <person name="Zhirakovskaya E."/>
        </authorList>
    </citation>
    <scope>NUCLEOTIDE SEQUENCE</scope>
</reference>
<evidence type="ECO:0000256" key="3">
    <source>
        <dbReference type="ARBA" id="ARBA00023004"/>
    </source>
</evidence>
<dbReference type="AlphaFoldDB" id="A0A3B1A0E5"/>
<dbReference type="Gene3D" id="1.10.760.10">
    <property type="entry name" value="Cytochrome c-like domain"/>
    <property type="match status" value="1"/>
</dbReference>
<organism evidence="6">
    <name type="scientific">hydrothermal vent metagenome</name>
    <dbReference type="NCBI Taxonomy" id="652676"/>
    <lineage>
        <taxon>unclassified sequences</taxon>
        <taxon>metagenomes</taxon>
        <taxon>ecological metagenomes</taxon>
    </lineage>
</organism>
<dbReference type="EMBL" id="UOFR01000066">
    <property type="protein sequence ID" value="VAW99335.1"/>
    <property type="molecule type" value="Genomic_DNA"/>
</dbReference>
<dbReference type="InterPro" id="IPR036909">
    <property type="entry name" value="Cyt_c-like_dom_sf"/>
</dbReference>
<feature type="domain" description="Cytochrome c" evidence="5">
    <location>
        <begin position="44"/>
        <end position="132"/>
    </location>
</feature>
<evidence type="ECO:0000313" key="6">
    <source>
        <dbReference type="EMBL" id="VAW99335.1"/>
    </source>
</evidence>
<feature type="region of interest" description="Disordered" evidence="4">
    <location>
        <begin position="133"/>
        <end position="152"/>
    </location>
</feature>
<dbReference type="SUPFAM" id="SSF46626">
    <property type="entry name" value="Cytochrome c"/>
    <property type="match status" value="1"/>
</dbReference>
<dbReference type="GO" id="GO:0046872">
    <property type="term" value="F:metal ion binding"/>
    <property type="evidence" value="ECO:0007669"/>
    <property type="project" value="UniProtKB-KW"/>
</dbReference>
<keyword evidence="1" id="KW-0349">Heme</keyword>
<dbReference type="PROSITE" id="PS51007">
    <property type="entry name" value="CYTC"/>
    <property type="match status" value="1"/>
</dbReference>
<gene>
    <name evidence="6" type="ORF">MNBD_GAMMA21-2736</name>
</gene>
<dbReference type="InterPro" id="IPR009056">
    <property type="entry name" value="Cyt_c-like_dom"/>
</dbReference>
<dbReference type="Pfam" id="PF13442">
    <property type="entry name" value="Cytochrome_CBB3"/>
    <property type="match status" value="1"/>
</dbReference>
<name>A0A3B1A0E5_9ZZZZ</name>
<evidence type="ECO:0000256" key="2">
    <source>
        <dbReference type="ARBA" id="ARBA00022723"/>
    </source>
</evidence>
<keyword evidence="2" id="KW-0479">Metal-binding</keyword>
<evidence type="ECO:0000256" key="4">
    <source>
        <dbReference type="SAM" id="MobiDB-lite"/>
    </source>
</evidence>
<evidence type="ECO:0000259" key="5">
    <source>
        <dbReference type="PROSITE" id="PS51007"/>
    </source>
</evidence>
<evidence type="ECO:0000256" key="1">
    <source>
        <dbReference type="ARBA" id="ARBA00022617"/>
    </source>
</evidence>
<proteinExistence type="predicted"/>
<sequence length="152" mass="16801">MKINNKRLFLVIGGVMMFGVLSAGQWNVPNKAKELKNPVPKNAKTAARASKIYDEFCLECHGAEGAGDGEKETVEYDLRDILTMQIQTGGGLLVDGELYWKITHGVGNMPSYAGILTDEERWLMVNHLRMLPPKKKSTTEKPAAEKPAAKKD</sequence>
<accession>A0A3B1A0E5</accession>
<dbReference type="GO" id="GO:0009055">
    <property type="term" value="F:electron transfer activity"/>
    <property type="evidence" value="ECO:0007669"/>
    <property type="project" value="InterPro"/>
</dbReference>
<feature type="compositionally biased region" description="Basic and acidic residues" evidence="4">
    <location>
        <begin position="137"/>
        <end position="152"/>
    </location>
</feature>